<dbReference type="EMBL" id="QKQP01000001">
    <property type="protein sequence ID" value="PZD81785.1"/>
    <property type="molecule type" value="Genomic_DNA"/>
</dbReference>
<evidence type="ECO:0000313" key="3">
    <source>
        <dbReference type="Proteomes" id="UP000248886"/>
    </source>
</evidence>
<gene>
    <name evidence="2" type="ORF">DN052_01540</name>
</gene>
<dbReference type="AlphaFoldDB" id="A0A2W1KH87"/>
<reference evidence="2 3" key="1">
    <citation type="submission" date="2018-06" db="EMBL/GenBank/DDBJ databases">
        <title>Draft sequence of Acidithiobacillus ferrooxidans CCM 4253.</title>
        <authorList>
            <person name="Moya-Beltran A."/>
            <person name="Castro M."/>
            <person name="Covarrubias P.C."/>
            <person name="Issotta F."/>
            <person name="Janiczek O."/>
            <person name="Mandl M."/>
            <person name="Kucera J."/>
            <person name="Quatrini R."/>
        </authorList>
    </citation>
    <scope>NUCLEOTIDE SEQUENCE [LARGE SCALE GENOMIC DNA]</scope>
    <source>
        <strain evidence="2 3">CCM 4253</strain>
    </source>
</reference>
<name>A0A2W1KH87_ACIFR</name>
<evidence type="ECO:0000313" key="2">
    <source>
        <dbReference type="EMBL" id="PZD81785.1"/>
    </source>
</evidence>
<evidence type="ECO:0000256" key="1">
    <source>
        <dbReference type="SAM" id="Coils"/>
    </source>
</evidence>
<sequence length="246" mass="27561">MKTIYMSNLNSTIKSATADLKTATQALAHAKRELWTWQPGRPEHKAAADLKAALGTRIVHLKKQIADAQRLKKHPEVIRRNAIAASVWAAMDLVDLEHASGYQVLVNDSPKGKVDAYTDEELDWNYYAKSYGHPKKFYYPTVRVNPDWDETVQLCGLEIVGGMVTLSAKPLTKGHRDARDVAGRHEIAVYESEWVRKGRGFQIYLESGFLAVFRLPLGGVHGVPLPHRYGRGGWRHPQAGKPARLC</sequence>
<feature type="coiled-coil region" evidence="1">
    <location>
        <begin position="6"/>
        <end position="33"/>
    </location>
</feature>
<proteinExistence type="predicted"/>
<accession>A0A2W1KH87</accession>
<comment type="caution">
    <text evidence="2">The sequence shown here is derived from an EMBL/GenBank/DDBJ whole genome shotgun (WGS) entry which is preliminary data.</text>
</comment>
<dbReference type="Proteomes" id="UP000248886">
    <property type="component" value="Unassembled WGS sequence"/>
</dbReference>
<dbReference type="RefSeq" id="WP_054608994.1">
    <property type="nucleotide sequence ID" value="NZ_AP025160.1"/>
</dbReference>
<organism evidence="2 3">
    <name type="scientific">Acidithiobacillus ferrooxidans</name>
    <name type="common">Thiobacillus ferrooxidans</name>
    <dbReference type="NCBI Taxonomy" id="920"/>
    <lineage>
        <taxon>Bacteria</taxon>
        <taxon>Pseudomonadati</taxon>
        <taxon>Pseudomonadota</taxon>
        <taxon>Acidithiobacillia</taxon>
        <taxon>Acidithiobacillales</taxon>
        <taxon>Acidithiobacillaceae</taxon>
        <taxon>Acidithiobacillus</taxon>
    </lineage>
</organism>
<protein>
    <submittedName>
        <fullName evidence="2">Uncharacterized protein</fullName>
    </submittedName>
</protein>
<keyword evidence="1" id="KW-0175">Coiled coil</keyword>